<keyword evidence="6" id="KW-1185">Reference proteome</keyword>
<dbReference type="PANTHER" id="PTHR35859:SF1">
    <property type="entry name" value="NONSELECTIVE CATION CHANNEL PROTEIN"/>
    <property type="match status" value="1"/>
</dbReference>
<comment type="caution">
    <text evidence="5">The sequence shown here is derived from an EMBL/GenBank/DDBJ whole genome shotgun (WGS) entry which is preliminary data.</text>
</comment>
<dbReference type="Pfam" id="PF23190">
    <property type="entry name" value="LHD_TRPY1"/>
    <property type="match status" value="1"/>
</dbReference>
<gene>
    <name evidence="5" type="ORF">ESCO_003643</name>
</gene>
<feature type="domain" description="YVC1 N-terminal linker helical" evidence="3">
    <location>
        <begin position="51"/>
        <end position="230"/>
    </location>
</feature>
<feature type="transmembrane region" description="Helical" evidence="2">
    <location>
        <begin position="441"/>
        <end position="462"/>
    </location>
</feature>
<dbReference type="InterPro" id="IPR056336">
    <property type="entry name" value="YVC1_C"/>
</dbReference>
<feature type="transmembrane region" description="Helical" evidence="2">
    <location>
        <begin position="243"/>
        <end position="262"/>
    </location>
</feature>
<protein>
    <submittedName>
        <fullName evidence="5">Calcium channel YVC1</fullName>
    </submittedName>
</protein>
<feature type="compositionally biased region" description="Basic and acidic residues" evidence="1">
    <location>
        <begin position="637"/>
        <end position="647"/>
    </location>
</feature>
<dbReference type="Proteomes" id="UP000053831">
    <property type="component" value="Unassembled WGS sequence"/>
</dbReference>
<dbReference type="EMBL" id="LGSR01000002">
    <property type="protein sequence ID" value="KOS22653.1"/>
    <property type="molecule type" value="Genomic_DNA"/>
</dbReference>
<feature type="region of interest" description="Disordered" evidence="1">
    <location>
        <begin position="691"/>
        <end position="759"/>
    </location>
</feature>
<accession>A0A0N0RU62</accession>
<feature type="compositionally biased region" description="Low complexity" evidence="1">
    <location>
        <begin position="749"/>
        <end position="759"/>
    </location>
</feature>
<dbReference type="STRING" id="150374.A0A0N0RU62"/>
<dbReference type="Pfam" id="PF23317">
    <property type="entry name" value="YVC1_C"/>
    <property type="match status" value="1"/>
</dbReference>
<proteinExistence type="predicted"/>
<evidence type="ECO:0000313" key="5">
    <source>
        <dbReference type="EMBL" id="KOS22653.1"/>
    </source>
</evidence>
<feature type="transmembrane region" description="Helical" evidence="2">
    <location>
        <begin position="299"/>
        <end position="319"/>
    </location>
</feature>
<feature type="transmembrane region" description="Helical" evidence="2">
    <location>
        <begin position="274"/>
        <end position="292"/>
    </location>
</feature>
<organism evidence="5 6">
    <name type="scientific">Escovopsis weberi</name>
    <dbReference type="NCBI Taxonomy" id="150374"/>
    <lineage>
        <taxon>Eukaryota</taxon>
        <taxon>Fungi</taxon>
        <taxon>Dikarya</taxon>
        <taxon>Ascomycota</taxon>
        <taxon>Pezizomycotina</taxon>
        <taxon>Sordariomycetes</taxon>
        <taxon>Hypocreomycetidae</taxon>
        <taxon>Hypocreales</taxon>
        <taxon>Hypocreaceae</taxon>
        <taxon>Escovopsis</taxon>
    </lineage>
</organism>
<dbReference type="OrthoDB" id="301415at2759"/>
<dbReference type="PANTHER" id="PTHR35859">
    <property type="entry name" value="NONSELECTIVE CATION CHANNEL PROTEIN"/>
    <property type="match status" value="1"/>
</dbReference>
<feature type="compositionally biased region" description="Basic residues" evidence="1">
    <location>
        <begin position="730"/>
        <end position="740"/>
    </location>
</feature>
<feature type="compositionally biased region" description="Acidic residues" evidence="1">
    <location>
        <begin position="710"/>
        <end position="725"/>
    </location>
</feature>
<feature type="transmembrane region" description="Helical" evidence="2">
    <location>
        <begin position="339"/>
        <end position="359"/>
    </location>
</feature>
<keyword evidence="2" id="KW-0472">Membrane</keyword>
<feature type="domain" description="Calcium channel YVC1-like C-terminal transmembrane" evidence="4">
    <location>
        <begin position="272"/>
        <end position="540"/>
    </location>
</feature>
<name>A0A0N0RU62_ESCWE</name>
<dbReference type="AlphaFoldDB" id="A0A0N0RU62"/>
<evidence type="ECO:0000313" key="6">
    <source>
        <dbReference type="Proteomes" id="UP000053831"/>
    </source>
</evidence>
<dbReference type="InterPro" id="IPR052971">
    <property type="entry name" value="TRP_calcium_channel"/>
</dbReference>
<sequence length="759" mass="85082">MPRYSRWTNVDHLLGFDRRGHRRHDEYLGEETALLSQHHGRIDAAVPPKEVTKVCLRLRHLVQEILPYEVDVGLITDPNSRIITQDVLKAAKEAGGEEYKGCVVYCLLVVSSWFKQEADIELWNAGQHNVRAEACGVIAKFIIEAEEDTSYLLHSVLLHRYSHLVQGAPAPPTNVIEKAVDLHAVRVIGSSGYQKCIGYLWRGWVVQDEDDPSFFVDYTDKDNTNFFVHMDPNRMRTPRNQNAAQLLFSVVYLGLYTMAINTVNAGGVFDFAEILLYFFTLGYVCDELLKLYKVGYRILGFWNVFNAILYAFLTVSLAFRVVGLSFKESTDSRKYYSEVSYDILAFVAPMFWCRLLLYLDSFRFFGTMLVVLKVMLKESVIFFALLSFILIGFLQAFIGLDLAEDQRSTATSTIVTSMVKAVLANPELDGFATFSAPWGTILYYCYTFIVMTVLLNILIALYNSAYSDILSHADDEYLALFAQRTMQFVRAPDENVYVAPLNLVEIVISASSEWWVRKQWYESFNDCVMSVLYSPLLVVTAYLETRTATIIRLNRARGEDDDDVVNEWEQLENEVDFVAEGWSKTCDSVKPNLAEDPVISEIKFLRAEVEELKSLLAEKAKAADLEASVTIQGTQDAGHDSRGHDSKPTFSHEVIEPNQASEDNAPDAGTSEPPTLVLYPAAVEPETVVVETSTVKTGEEPSAGGAAVNTEEEQGAGEAVAEESEDSKQSKSKQKKKKKETGKSKDSTQADSSSSGRSI</sequence>
<evidence type="ECO:0000259" key="4">
    <source>
        <dbReference type="Pfam" id="PF23317"/>
    </source>
</evidence>
<feature type="transmembrane region" description="Helical" evidence="2">
    <location>
        <begin position="380"/>
        <end position="398"/>
    </location>
</feature>
<feature type="region of interest" description="Disordered" evidence="1">
    <location>
        <begin position="631"/>
        <end position="650"/>
    </location>
</feature>
<keyword evidence="2" id="KW-0812">Transmembrane</keyword>
<reference evidence="5 6" key="1">
    <citation type="submission" date="2015-07" db="EMBL/GenBank/DDBJ databases">
        <title>The genome of the fungus Escovopsis weberi, a specialized disease agent of ant agriculture.</title>
        <authorList>
            <person name="de Man T.J."/>
            <person name="Stajich J.E."/>
            <person name="Kubicek C.P."/>
            <person name="Chenthamara K."/>
            <person name="Atanasova L."/>
            <person name="Druzhinina I.S."/>
            <person name="Birnbaum S."/>
            <person name="Barribeau S.M."/>
            <person name="Teiling C."/>
            <person name="Suen G."/>
            <person name="Currie C."/>
            <person name="Gerardo N.M."/>
        </authorList>
    </citation>
    <scope>NUCLEOTIDE SEQUENCE [LARGE SCALE GENOMIC DNA]</scope>
</reference>
<evidence type="ECO:0000256" key="2">
    <source>
        <dbReference type="SAM" id="Phobius"/>
    </source>
</evidence>
<keyword evidence="2" id="KW-1133">Transmembrane helix</keyword>
<dbReference type="InterPro" id="IPR056337">
    <property type="entry name" value="LHD_YVC1"/>
</dbReference>
<evidence type="ECO:0000259" key="3">
    <source>
        <dbReference type="Pfam" id="PF23190"/>
    </source>
</evidence>
<evidence type="ECO:0000256" key="1">
    <source>
        <dbReference type="SAM" id="MobiDB-lite"/>
    </source>
</evidence>